<dbReference type="PANTHER" id="PTHR42693">
    <property type="entry name" value="ARYLSULFATASE FAMILY MEMBER"/>
    <property type="match status" value="1"/>
</dbReference>
<dbReference type="InterPro" id="IPR050738">
    <property type="entry name" value="Sulfatase"/>
</dbReference>
<proteinExistence type="inferred from homology"/>
<dbReference type="EMBL" id="KE356561">
    <property type="protein sequence ID" value="ERG94888.1"/>
    <property type="molecule type" value="Genomic_DNA"/>
</dbReference>
<sequence length="421" mass="48689">SLAAESALFENAFAHACSTRPSFPSILTSSYPLMYGGYEQLSEERTLISEIFDDAGYRTGGFHSNAYLNAEFGYDRGWSRLFDSMTNPGLTAEFRQWVKNNLNDEGTIYKLLSSAFDTAERQAGVSIGSAYVDADEITNYAIEWLESGNSQHTFLWIHYMDVHHPYVPPKEHQLEFRDEYISEHRAVQLRRKFIENPESVTDKELNDIIDLYDAEIRFTDAEIGRLLDAADETLNEYAVMVTADHGEEFRDHDEFSHSAKFYDEVLHVPMVFSDTKHEGHYDELVGLLDIAPTLVDTMGLDLPENFHGYSIQTLFSGNEWPRSEILCDWAGEQGGSRRFAYRDHDWKYIRRQGHEELYDLQTDSSERRNILLTDREPAVLDEVREAVREHELEIEETTVDVEQVEMDKKVRQQLQDLGYKE</sequence>
<reference evidence="4 5" key="1">
    <citation type="journal article" date="2013" name="PLoS ONE">
        <title>Assembly-driven community genomics of a hypersaline microbial ecosystem.</title>
        <authorList>
            <person name="Podell S."/>
            <person name="Ugalde J.A."/>
            <person name="Narasingarao P."/>
            <person name="Banfield J.F."/>
            <person name="Heidelberg K.B."/>
            <person name="Allen E.E."/>
        </authorList>
    </citation>
    <scope>NUCLEOTIDE SEQUENCE [LARGE SCALE GENOMIC DNA]</scope>
    <source>
        <strain evidence="5">J07HQW2</strain>
    </source>
</reference>
<comment type="similarity">
    <text evidence="1">Belongs to the sulfatase family.</text>
</comment>
<organism evidence="4 5">
    <name type="scientific">Haloquadratum walsbyi J07HQW2</name>
    <dbReference type="NCBI Taxonomy" id="1238425"/>
    <lineage>
        <taxon>Archaea</taxon>
        <taxon>Methanobacteriati</taxon>
        <taxon>Methanobacteriota</taxon>
        <taxon>Stenosarchaea group</taxon>
        <taxon>Halobacteria</taxon>
        <taxon>Halobacteriales</taxon>
        <taxon>Haloferacaceae</taxon>
        <taxon>Haloquadratum</taxon>
    </lineage>
</organism>
<keyword evidence="2" id="KW-0175">Coiled coil</keyword>
<feature type="coiled-coil region" evidence="2">
    <location>
        <begin position="380"/>
        <end position="407"/>
    </location>
</feature>
<dbReference type="RefSeq" id="WP_021054379.1">
    <property type="nucleotide sequence ID" value="NZ_KE356561.1"/>
</dbReference>
<dbReference type="HOGENOM" id="CLU_651366_0_0_2"/>
<dbReference type="CDD" id="cd16148">
    <property type="entry name" value="sulfatase_like"/>
    <property type="match status" value="1"/>
</dbReference>
<dbReference type="Proteomes" id="UP000030710">
    <property type="component" value="Unassembled WGS sequence"/>
</dbReference>
<evidence type="ECO:0000313" key="5">
    <source>
        <dbReference type="Proteomes" id="UP000030710"/>
    </source>
</evidence>
<evidence type="ECO:0000259" key="3">
    <source>
        <dbReference type="Pfam" id="PF00884"/>
    </source>
</evidence>
<accession>U1NDT3</accession>
<dbReference type="PANTHER" id="PTHR42693:SF33">
    <property type="entry name" value="ARYLSULFATASE"/>
    <property type="match status" value="1"/>
</dbReference>
<dbReference type="AlphaFoldDB" id="U1NDT3"/>
<dbReference type="Pfam" id="PF00884">
    <property type="entry name" value="Sulfatase"/>
    <property type="match status" value="1"/>
</dbReference>
<feature type="domain" description="Sulfatase N-terminal" evidence="3">
    <location>
        <begin position="2"/>
        <end position="299"/>
    </location>
</feature>
<gene>
    <name evidence="4" type="ORF">J07HQW2_01330</name>
</gene>
<evidence type="ECO:0000256" key="1">
    <source>
        <dbReference type="ARBA" id="ARBA00008779"/>
    </source>
</evidence>
<name>U1NDT3_9EURY</name>
<protein>
    <submittedName>
        <fullName evidence="4">Arylsulfatase A related enzyme</fullName>
    </submittedName>
</protein>
<dbReference type="SUPFAM" id="SSF53649">
    <property type="entry name" value="Alkaline phosphatase-like"/>
    <property type="match status" value="1"/>
</dbReference>
<dbReference type="InterPro" id="IPR017850">
    <property type="entry name" value="Alkaline_phosphatase_core_sf"/>
</dbReference>
<evidence type="ECO:0000256" key="2">
    <source>
        <dbReference type="SAM" id="Coils"/>
    </source>
</evidence>
<dbReference type="InterPro" id="IPR000917">
    <property type="entry name" value="Sulfatase_N"/>
</dbReference>
<dbReference type="GO" id="GO:0004065">
    <property type="term" value="F:arylsulfatase activity"/>
    <property type="evidence" value="ECO:0007669"/>
    <property type="project" value="TreeGrafter"/>
</dbReference>
<evidence type="ECO:0000313" key="4">
    <source>
        <dbReference type="EMBL" id="ERG94888.1"/>
    </source>
</evidence>
<feature type="non-terminal residue" evidence="4">
    <location>
        <position position="1"/>
    </location>
</feature>
<dbReference type="eggNOG" id="arCOG02785">
    <property type="taxonomic scope" value="Archaea"/>
</dbReference>
<dbReference type="Gene3D" id="3.40.720.10">
    <property type="entry name" value="Alkaline Phosphatase, subunit A"/>
    <property type="match status" value="1"/>
</dbReference>
<dbReference type="STRING" id="1238425.J07HQW2_01330"/>